<dbReference type="SUPFAM" id="SSF56601">
    <property type="entry name" value="beta-lactamase/transpeptidase-like"/>
    <property type="match status" value="1"/>
</dbReference>
<evidence type="ECO:0000256" key="4">
    <source>
        <dbReference type="ARBA" id="ARBA00022960"/>
    </source>
</evidence>
<dbReference type="PANTHER" id="PTHR21581">
    <property type="entry name" value="D-ALANYL-D-ALANINE CARBOXYPEPTIDASE"/>
    <property type="match status" value="1"/>
</dbReference>
<keyword evidence="6" id="KW-0961">Cell wall biogenesis/degradation</keyword>
<proteinExistence type="inferred from homology"/>
<keyword evidence="5" id="KW-0573">Peptidoglycan synthesis</keyword>
<dbReference type="Proteomes" id="UP000076400">
    <property type="component" value="Unassembled WGS sequence"/>
</dbReference>
<name>A0A154VSV0_9PROT</name>
<dbReference type="GO" id="GO:0009252">
    <property type="term" value="P:peptidoglycan biosynthetic process"/>
    <property type="evidence" value="ECO:0007669"/>
    <property type="project" value="UniProtKB-KW"/>
</dbReference>
<dbReference type="InterPro" id="IPR001967">
    <property type="entry name" value="Peptidase_S11_N"/>
</dbReference>
<keyword evidence="2 10" id="KW-0732">Signal</keyword>
<dbReference type="GO" id="GO:0009002">
    <property type="term" value="F:serine-type D-Ala-D-Ala carboxypeptidase activity"/>
    <property type="evidence" value="ECO:0007669"/>
    <property type="project" value="InterPro"/>
</dbReference>
<keyword evidence="13" id="KW-0121">Carboxypeptidase</keyword>
<dbReference type="AlphaFoldDB" id="A0A154VSV0"/>
<accession>A0A154VSV0</accession>
<comment type="similarity">
    <text evidence="1 9">Belongs to the peptidase S11 family.</text>
</comment>
<feature type="active site" evidence="7">
    <location>
        <position position="116"/>
    </location>
</feature>
<sequence>MKAIMARCVPLILLALLALPVQAQASDNRYAGLVIDYDSGTVLFEKNADARRYPASLTKMMTLYMTFDSLERGRLKLDQAIPVSRFAAGMPPSKLGVPAGKTIPVRDAIYALITRSANDIAVVLAEAQGGSESKFAQMMTDRARKMGMSGTTFRNASGLPNPQQVTTAQDMARLAVRLMRDYPQYYDMFKVRSFTYQGRTYTNHNRLLGNFEGTDGIKTGYIRASGFNLVASAKRDDRRLIGVVFGGRTGASRDAHMMDILDAGFAQTEKLLVAKAAPLPSRKPMPEVRPQVVVADASASVKLADEDAMAEGDTAAVPSTTALWAVQVGAFGGESAARKAVATAQDSAPKVLGAAQRLIERARPEERPLYRARLVGLSETEARQACSILKTKKMPCVPVPPEDTLSVASLPSRG</sequence>
<evidence type="ECO:0000256" key="7">
    <source>
        <dbReference type="PIRSR" id="PIRSR618044-1"/>
    </source>
</evidence>
<dbReference type="STRING" id="580166.AUP43_12300"/>
<reference evidence="13 14" key="1">
    <citation type="submission" date="2015-12" db="EMBL/GenBank/DDBJ databases">
        <title>Genome sequence of Oceanibaculum pacificum MCCC 1A02656.</title>
        <authorList>
            <person name="Lu L."/>
            <person name="Lai Q."/>
            <person name="Shao Z."/>
            <person name="Qian P."/>
        </authorList>
    </citation>
    <scope>NUCLEOTIDE SEQUENCE [LARGE SCALE GENOMIC DNA]</scope>
    <source>
        <strain evidence="13 14">MCCC 1A02656</strain>
    </source>
</reference>
<feature type="active site" description="Proton acceptor" evidence="7">
    <location>
        <position position="59"/>
    </location>
</feature>
<keyword evidence="13" id="KW-0645">Protease</keyword>
<evidence type="ECO:0000256" key="8">
    <source>
        <dbReference type="PIRSR" id="PIRSR618044-2"/>
    </source>
</evidence>
<evidence type="ECO:0000256" key="2">
    <source>
        <dbReference type="ARBA" id="ARBA00022729"/>
    </source>
</evidence>
<gene>
    <name evidence="13" type="ORF">AUP43_12300</name>
</gene>
<feature type="domain" description="Peptidase S11 D-alanyl-D-alanine carboxypeptidase A N-terminal" evidence="11">
    <location>
        <begin position="33"/>
        <end position="248"/>
    </location>
</feature>
<dbReference type="PANTHER" id="PTHR21581:SF6">
    <property type="entry name" value="TRAFFICKING PROTEIN PARTICLE COMPLEX SUBUNIT 12"/>
    <property type="match status" value="1"/>
</dbReference>
<feature type="domain" description="SPOR" evidence="12">
    <location>
        <begin position="323"/>
        <end position="397"/>
    </location>
</feature>
<keyword evidence="3" id="KW-0378">Hydrolase</keyword>
<keyword evidence="4" id="KW-0133">Cell shape</keyword>
<feature type="chain" id="PRO_5007602014" evidence="10">
    <location>
        <begin position="26"/>
        <end position="414"/>
    </location>
</feature>
<evidence type="ECO:0000256" key="1">
    <source>
        <dbReference type="ARBA" id="ARBA00007164"/>
    </source>
</evidence>
<dbReference type="InterPro" id="IPR036680">
    <property type="entry name" value="SPOR-like_sf"/>
</dbReference>
<dbReference type="EMBL" id="LPXN01000136">
    <property type="protein sequence ID" value="KZD04279.1"/>
    <property type="molecule type" value="Genomic_DNA"/>
</dbReference>
<comment type="caution">
    <text evidence="13">The sequence shown here is derived from an EMBL/GenBank/DDBJ whole genome shotgun (WGS) entry which is preliminary data.</text>
</comment>
<evidence type="ECO:0000313" key="13">
    <source>
        <dbReference type="EMBL" id="KZD04279.1"/>
    </source>
</evidence>
<dbReference type="Pfam" id="PF00768">
    <property type="entry name" value="Peptidase_S11"/>
    <property type="match status" value="1"/>
</dbReference>
<dbReference type="GO" id="GO:0008360">
    <property type="term" value="P:regulation of cell shape"/>
    <property type="evidence" value="ECO:0007669"/>
    <property type="project" value="UniProtKB-KW"/>
</dbReference>
<dbReference type="PRINTS" id="PR00725">
    <property type="entry name" value="DADACBPTASE1"/>
</dbReference>
<evidence type="ECO:0000256" key="9">
    <source>
        <dbReference type="RuleBase" id="RU004016"/>
    </source>
</evidence>
<dbReference type="GO" id="GO:0071555">
    <property type="term" value="P:cell wall organization"/>
    <property type="evidence" value="ECO:0007669"/>
    <property type="project" value="UniProtKB-KW"/>
</dbReference>
<dbReference type="InterPro" id="IPR018044">
    <property type="entry name" value="Peptidase_S11"/>
</dbReference>
<dbReference type="Gene3D" id="3.40.710.10">
    <property type="entry name" value="DD-peptidase/beta-lactamase superfamily"/>
    <property type="match status" value="1"/>
</dbReference>
<evidence type="ECO:0000259" key="12">
    <source>
        <dbReference type="Pfam" id="PF05036"/>
    </source>
</evidence>
<feature type="binding site" evidence="8">
    <location>
        <position position="218"/>
    </location>
    <ligand>
        <name>substrate</name>
    </ligand>
</feature>
<dbReference type="Gene3D" id="3.30.70.1070">
    <property type="entry name" value="Sporulation related repeat"/>
    <property type="match status" value="1"/>
</dbReference>
<dbReference type="Pfam" id="PF05036">
    <property type="entry name" value="SPOR"/>
    <property type="match status" value="1"/>
</dbReference>
<evidence type="ECO:0000256" key="3">
    <source>
        <dbReference type="ARBA" id="ARBA00022801"/>
    </source>
</evidence>
<feature type="signal peptide" evidence="10">
    <location>
        <begin position="1"/>
        <end position="25"/>
    </location>
</feature>
<evidence type="ECO:0000256" key="5">
    <source>
        <dbReference type="ARBA" id="ARBA00022984"/>
    </source>
</evidence>
<evidence type="ECO:0000256" key="10">
    <source>
        <dbReference type="SAM" id="SignalP"/>
    </source>
</evidence>
<dbReference type="InterPro" id="IPR007730">
    <property type="entry name" value="SPOR-like_dom"/>
</dbReference>
<keyword evidence="14" id="KW-1185">Reference proteome</keyword>
<dbReference type="InterPro" id="IPR012338">
    <property type="entry name" value="Beta-lactam/transpept-like"/>
</dbReference>
<feature type="active site" description="Acyl-ester intermediate" evidence="7">
    <location>
        <position position="56"/>
    </location>
</feature>
<organism evidence="13 14">
    <name type="scientific">Oceanibaculum pacificum</name>
    <dbReference type="NCBI Taxonomy" id="580166"/>
    <lineage>
        <taxon>Bacteria</taxon>
        <taxon>Pseudomonadati</taxon>
        <taxon>Pseudomonadota</taxon>
        <taxon>Alphaproteobacteria</taxon>
        <taxon>Rhodospirillales</taxon>
        <taxon>Oceanibaculaceae</taxon>
        <taxon>Oceanibaculum</taxon>
    </lineage>
</organism>
<evidence type="ECO:0000259" key="11">
    <source>
        <dbReference type="Pfam" id="PF00768"/>
    </source>
</evidence>
<evidence type="ECO:0000256" key="6">
    <source>
        <dbReference type="ARBA" id="ARBA00023316"/>
    </source>
</evidence>
<dbReference type="GO" id="GO:0006508">
    <property type="term" value="P:proteolysis"/>
    <property type="evidence" value="ECO:0007669"/>
    <property type="project" value="InterPro"/>
</dbReference>
<protein>
    <submittedName>
        <fullName evidence="13">D-alanyl-D-alanine carboxypeptidase</fullName>
    </submittedName>
</protein>
<evidence type="ECO:0000313" key="14">
    <source>
        <dbReference type="Proteomes" id="UP000076400"/>
    </source>
</evidence>
<dbReference type="GO" id="GO:0042834">
    <property type="term" value="F:peptidoglycan binding"/>
    <property type="evidence" value="ECO:0007669"/>
    <property type="project" value="InterPro"/>
</dbReference>